<dbReference type="EC" id="2.7.7.101" evidence="12"/>
<feature type="zinc finger region" description="CHC2-type" evidence="12 14">
    <location>
        <begin position="34"/>
        <end position="58"/>
    </location>
</feature>
<dbReference type="InterPro" id="IPR013264">
    <property type="entry name" value="DNAG_N"/>
</dbReference>
<evidence type="ECO:0000256" key="14">
    <source>
        <dbReference type="PIRSR" id="PIRSR002811-1"/>
    </source>
</evidence>
<evidence type="ECO:0000256" key="2">
    <source>
        <dbReference type="ARBA" id="ARBA00022515"/>
    </source>
</evidence>
<dbReference type="PIRSF" id="PIRSF002811">
    <property type="entry name" value="DnaG"/>
    <property type="match status" value="1"/>
</dbReference>
<evidence type="ECO:0000313" key="18">
    <source>
        <dbReference type="Proteomes" id="UP000177195"/>
    </source>
</evidence>
<dbReference type="FunFam" id="3.90.580.10:FF:000001">
    <property type="entry name" value="DNA primase"/>
    <property type="match status" value="1"/>
</dbReference>
<keyword evidence="2 12" id="KW-0639">Primosome</keyword>
<keyword evidence="15" id="KW-0175">Coiled coil</keyword>
<feature type="coiled-coil region" evidence="15">
    <location>
        <begin position="529"/>
        <end position="575"/>
    </location>
</feature>
<dbReference type="CDD" id="cd03364">
    <property type="entry name" value="TOPRIM_DnaG_primases"/>
    <property type="match status" value="1"/>
</dbReference>
<name>A0A1F6XTB2_9BACT</name>
<evidence type="ECO:0000256" key="4">
    <source>
        <dbReference type="ARBA" id="ARBA00022695"/>
    </source>
</evidence>
<evidence type="ECO:0000256" key="13">
    <source>
        <dbReference type="PIRNR" id="PIRNR002811"/>
    </source>
</evidence>
<dbReference type="GO" id="GO:0005737">
    <property type="term" value="C:cytoplasm"/>
    <property type="evidence" value="ECO:0007669"/>
    <property type="project" value="TreeGrafter"/>
</dbReference>
<dbReference type="SUPFAM" id="SSF57783">
    <property type="entry name" value="Zinc beta-ribbon"/>
    <property type="match status" value="1"/>
</dbReference>
<dbReference type="PANTHER" id="PTHR30313">
    <property type="entry name" value="DNA PRIMASE"/>
    <property type="match status" value="1"/>
</dbReference>
<comment type="similarity">
    <text evidence="12 13">Belongs to the DnaG primase family.</text>
</comment>
<dbReference type="InterPro" id="IPR034151">
    <property type="entry name" value="TOPRIM_DnaG_bac"/>
</dbReference>
<dbReference type="GO" id="GO:0000428">
    <property type="term" value="C:DNA-directed RNA polymerase complex"/>
    <property type="evidence" value="ECO:0007669"/>
    <property type="project" value="UniProtKB-KW"/>
</dbReference>
<protein>
    <recommendedName>
        <fullName evidence="12 13">DNA primase</fullName>
        <ecNumber evidence="12">2.7.7.101</ecNumber>
    </recommendedName>
</protein>
<evidence type="ECO:0000256" key="7">
    <source>
        <dbReference type="ARBA" id="ARBA00022771"/>
    </source>
</evidence>
<dbReference type="SUPFAM" id="SSF56731">
    <property type="entry name" value="DNA primase core"/>
    <property type="match status" value="1"/>
</dbReference>
<keyword evidence="10 12" id="KW-0238">DNA-binding</keyword>
<dbReference type="GO" id="GO:1990077">
    <property type="term" value="C:primosome complex"/>
    <property type="evidence" value="ECO:0007669"/>
    <property type="project" value="UniProtKB-KW"/>
</dbReference>
<evidence type="ECO:0000256" key="8">
    <source>
        <dbReference type="ARBA" id="ARBA00022833"/>
    </source>
</evidence>
<dbReference type="InterPro" id="IPR006295">
    <property type="entry name" value="DNA_primase_DnaG"/>
</dbReference>
<dbReference type="InterPro" id="IPR036977">
    <property type="entry name" value="DNA_primase_Znf_CHC2"/>
</dbReference>
<comment type="catalytic activity">
    <reaction evidence="12">
        <text>ssDNA + n NTP = ssDNA/pppN(pN)n-1 hybrid + (n-1) diphosphate.</text>
        <dbReference type="EC" id="2.7.7.101"/>
    </reaction>
</comment>
<dbReference type="InterPro" id="IPR030846">
    <property type="entry name" value="DnaG_bac"/>
</dbReference>
<keyword evidence="4 12" id="KW-0548">Nucleotidyltransferase</keyword>
<evidence type="ECO:0000256" key="11">
    <source>
        <dbReference type="ARBA" id="ARBA00023163"/>
    </source>
</evidence>
<keyword evidence="11 12" id="KW-0804">Transcription</keyword>
<proteinExistence type="inferred from homology"/>
<dbReference type="Pfam" id="PF08275">
    <property type="entry name" value="DNAG_N"/>
    <property type="match status" value="1"/>
</dbReference>
<dbReference type="Gene3D" id="3.40.1360.10">
    <property type="match status" value="1"/>
</dbReference>
<dbReference type="SMART" id="SM00493">
    <property type="entry name" value="TOPRIM"/>
    <property type="match status" value="1"/>
</dbReference>
<dbReference type="Gene3D" id="3.90.980.10">
    <property type="entry name" value="DNA primase, catalytic core, N-terminal domain"/>
    <property type="match status" value="1"/>
</dbReference>
<dbReference type="Pfam" id="PF01807">
    <property type="entry name" value="Zn_ribbon_DnaG"/>
    <property type="match status" value="1"/>
</dbReference>
<keyword evidence="5 12" id="KW-0235">DNA replication</keyword>
<dbReference type="InterPro" id="IPR002694">
    <property type="entry name" value="Znf_CHC2"/>
</dbReference>
<keyword evidence="1 12" id="KW-0240">DNA-directed RNA polymerase</keyword>
<evidence type="ECO:0000259" key="16">
    <source>
        <dbReference type="PROSITE" id="PS50880"/>
    </source>
</evidence>
<dbReference type="EMBL" id="MFVN01000012">
    <property type="protein sequence ID" value="OGI97355.1"/>
    <property type="molecule type" value="Genomic_DNA"/>
</dbReference>
<evidence type="ECO:0000256" key="5">
    <source>
        <dbReference type="ARBA" id="ARBA00022705"/>
    </source>
</evidence>
<evidence type="ECO:0000256" key="9">
    <source>
        <dbReference type="ARBA" id="ARBA00022842"/>
    </source>
</evidence>
<keyword evidence="8 12" id="KW-0862">Zinc</keyword>
<evidence type="ECO:0000256" key="12">
    <source>
        <dbReference type="HAMAP-Rule" id="MF_00974"/>
    </source>
</evidence>
<evidence type="ECO:0000313" key="17">
    <source>
        <dbReference type="EMBL" id="OGI97355.1"/>
    </source>
</evidence>
<dbReference type="InterPro" id="IPR037068">
    <property type="entry name" value="DNA_primase_core_N_sf"/>
</dbReference>
<sequence length="579" mass="65039">MSPVEQIKERLSITDVVSSYLKLDRAGVNLKARCPFHNERTPSFFVSPTRGSFHCFGCGKGGDVFSFIQEIEGVDFRKALEILSERAGVELKGIDPRERSELASLRALLEEATKFFEKNLQVNTQALEYLRRRGLKDETIKDFRLGYAPESWDILMKHMSSKNFSDVLIERAGLAVCGERGFYDRFRGRIMFPITDGQGKVIGFSGRVFSAEGGPASGGPQSTNLSKYINTPETVLYNKSKILYGYDRAKKFLAQNARAVLVEGQMDLILAHQAGTQDAVATSGTALTEDHLHIIRRFADKLILAFDADAAGFSAGERGMILALGLGLDVRLVEIPEGLDPADWVLSDAGAWRSALEKALPVVEFMFQRLVREHPDRRDLSRALSKKVLPLIGSINNKIEQAHFIKMISEKTDLPEEPIRREVERLASQNVSDKTALPVVENADLDLRENVHRLLLGFFLWYDKSNLKDIDAPAVRKEFKKITGQDVKDFLKSMTESARQDLEFQAEMYYSADSHLPMHIKELLSTLERSILEEKFTRLLSELKSAESTNNVLSAQSILKECQDLSCRLEELKALRTAA</sequence>
<dbReference type="SMART" id="SM00400">
    <property type="entry name" value="ZnF_CHCC"/>
    <property type="match status" value="1"/>
</dbReference>
<evidence type="ECO:0000256" key="3">
    <source>
        <dbReference type="ARBA" id="ARBA00022679"/>
    </source>
</evidence>
<comment type="function">
    <text evidence="12 13">RNA polymerase that catalyzes the synthesis of short RNA molecules used as primers for DNA polymerase during DNA replication.</text>
</comment>
<evidence type="ECO:0000256" key="10">
    <source>
        <dbReference type="ARBA" id="ARBA00023125"/>
    </source>
</evidence>
<dbReference type="Gene3D" id="3.90.580.10">
    <property type="entry name" value="Zinc finger, CHC2-type domain"/>
    <property type="match status" value="1"/>
</dbReference>
<accession>A0A1F6XTB2</accession>
<dbReference type="PROSITE" id="PS50880">
    <property type="entry name" value="TOPRIM"/>
    <property type="match status" value="1"/>
</dbReference>
<comment type="domain">
    <text evidence="12">Contains an N-terminal zinc-binding domain, a central core domain that contains the primase activity, and a C-terminal DnaB-binding domain.</text>
</comment>
<dbReference type="Pfam" id="PF13155">
    <property type="entry name" value="Toprim_2"/>
    <property type="match status" value="1"/>
</dbReference>
<evidence type="ECO:0000256" key="6">
    <source>
        <dbReference type="ARBA" id="ARBA00022723"/>
    </source>
</evidence>
<dbReference type="GO" id="GO:0008270">
    <property type="term" value="F:zinc ion binding"/>
    <property type="evidence" value="ECO:0007669"/>
    <property type="project" value="UniProtKB-UniRule"/>
</dbReference>
<dbReference type="Proteomes" id="UP000177195">
    <property type="component" value="Unassembled WGS sequence"/>
</dbReference>
<dbReference type="GO" id="GO:0003677">
    <property type="term" value="F:DNA binding"/>
    <property type="evidence" value="ECO:0007669"/>
    <property type="project" value="UniProtKB-KW"/>
</dbReference>
<keyword evidence="6 12" id="KW-0479">Metal-binding</keyword>
<dbReference type="InterPro" id="IPR050219">
    <property type="entry name" value="DnaG_primase"/>
</dbReference>
<feature type="domain" description="Toprim" evidence="16">
    <location>
        <begin position="257"/>
        <end position="338"/>
    </location>
</feature>
<comment type="caution">
    <text evidence="17">The sequence shown here is derived from an EMBL/GenBank/DDBJ whole genome shotgun (WGS) entry which is preliminary data.</text>
</comment>
<organism evidence="17 18">
    <name type="scientific">Candidatus Nomurabacteria bacterium RIFCSPLOWO2_02_FULL_42_17</name>
    <dbReference type="NCBI Taxonomy" id="1801789"/>
    <lineage>
        <taxon>Bacteria</taxon>
        <taxon>Candidatus Nomuraibacteriota</taxon>
    </lineage>
</organism>
<dbReference type="GO" id="GO:0003899">
    <property type="term" value="F:DNA-directed RNA polymerase activity"/>
    <property type="evidence" value="ECO:0007669"/>
    <property type="project" value="UniProtKB-UniRule"/>
</dbReference>
<gene>
    <name evidence="12" type="primary">dnaG</name>
    <name evidence="17" type="ORF">A3I25_01155</name>
</gene>
<reference evidence="17 18" key="1">
    <citation type="journal article" date="2016" name="Nat. Commun.">
        <title>Thousands of microbial genomes shed light on interconnected biogeochemical processes in an aquifer system.</title>
        <authorList>
            <person name="Anantharaman K."/>
            <person name="Brown C.T."/>
            <person name="Hug L.A."/>
            <person name="Sharon I."/>
            <person name="Castelle C.J."/>
            <person name="Probst A.J."/>
            <person name="Thomas B.C."/>
            <person name="Singh A."/>
            <person name="Wilkins M.J."/>
            <person name="Karaoz U."/>
            <person name="Brodie E.L."/>
            <person name="Williams K.H."/>
            <person name="Hubbard S.S."/>
            <person name="Banfield J.F."/>
        </authorList>
    </citation>
    <scope>NUCLEOTIDE SEQUENCE [LARGE SCALE GENOMIC DNA]</scope>
</reference>
<dbReference type="AlphaFoldDB" id="A0A1F6XTB2"/>
<dbReference type="InterPro" id="IPR006171">
    <property type="entry name" value="TOPRIM_dom"/>
</dbReference>
<comment type="subunit">
    <text evidence="12">Monomer. Interacts with DnaB.</text>
</comment>
<keyword evidence="9" id="KW-0460">Magnesium</keyword>
<keyword evidence="7 12" id="KW-0863">Zinc-finger</keyword>
<evidence type="ECO:0000256" key="15">
    <source>
        <dbReference type="SAM" id="Coils"/>
    </source>
</evidence>
<keyword evidence="3 12" id="KW-0808">Transferase</keyword>
<dbReference type="InterPro" id="IPR019475">
    <property type="entry name" value="DNA_primase_DnaB-bd"/>
</dbReference>
<dbReference type="GO" id="GO:0006269">
    <property type="term" value="P:DNA replication, synthesis of primer"/>
    <property type="evidence" value="ECO:0007669"/>
    <property type="project" value="UniProtKB-UniRule"/>
</dbReference>
<dbReference type="Pfam" id="PF10410">
    <property type="entry name" value="DnaB_bind"/>
    <property type="match status" value="1"/>
</dbReference>
<dbReference type="PANTHER" id="PTHR30313:SF2">
    <property type="entry name" value="DNA PRIMASE"/>
    <property type="match status" value="1"/>
</dbReference>
<evidence type="ECO:0000256" key="1">
    <source>
        <dbReference type="ARBA" id="ARBA00022478"/>
    </source>
</evidence>
<comment type="cofactor">
    <cofactor evidence="12 13 14">
        <name>Zn(2+)</name>
        <dbReference type="ChEBI" id="CHEBI:29105"/>
    </cofactor>
    <text evidence="12 13 14">Binds 1 zinc ion per monomer.</text>
</comment>
<dbReference type="HAMAP" id="MF_00974">
    <property type="entry name" value="DNA_primase_DnaG"/>
    <property type="match status" value="1"/>
</dbReference>
<dbReference type="NCBIfam" id="TIGR01391">
    <property type="entry name" value="dnaG"/>
    <property type="match status" value="1"/>
</dbReference>